<organism evidence="1 2">
    <name type="scientific">Brevibacterium salitolerans</name>
    <dbReference type="NCBI Taxonomy" id="1403566"/>
    <lineage>
        <taxon>Bacteria</taxon>
        <taxon>Bacillati</taxon>
        <taxon>Actinomycetota</taxon>
        <taxon>Actinomycetes</taxon>
        <taxon>Micrococcales</taxon>
        <taxon>Brevibacteriaceae</taxon>
        <taxon>Brevibacterium</taxon>
    </lineage>
</organism>
<dbReference type="PANTHER" id="PTHR36849:SF1">
    <property type="entry name" value="CYTOPLASMIC PROTEIN"/>
    <property type="match status" value="1"/>
</dbReference>
<accession>A0ABN2WJ76</accession>
<sequence>MGEHIDIEVHRLYDDRHGKTGFRVLVDRLWPRGVRKDDLAFDEWDKDAAPSDELRKRFHSGALSFAEFREAYRAELEESGAGEALLQRFRNSRKHSLVLLYGAKDETHNHARVLAEHLQEQEQSHGRQ</sequence>
<reference evidence="1 2" key="1">
    <citation type="journal article" date="2019" name="Int. J. Syst. Evol. Microbiol.">
        <title>The Global Catalogue of Microorganisms (GCM) 10K type strain sequencing project: providing services to taxonomists for standard genome sequencing and annotation.</title>
        <authorList>
            <consortium name="The Broad Institute Genomics Platform"/>
            <consortium name="The Broad Institute Genome Sequencing Center for Infectious Disease"/>
            <person name="Wu L."/>
            <person name="Ma J."/>
        </authorList>
    </citation>
    <scope>NUCLEOTIDE SEQUENCE [LARGE SCALE GENOMIC DNA]</scope>
    <source>
        <strain evidence="1 2">JCM 15900</strain>
    </source>
</reference>
<keyword evidence="2" id="KW-1185">Reference proteome</keyword>
<name>A0ABN2WJ76_9MICO</name>
<dbReference type="Proteomes" id="UP001500984">
    <property type="component" value="Unassembled WGS sequence"/>
</dbReference>
<dbReference type="PANTHER" id="PTHR36849">
    <property type="entry name" value="CYTOPLASMIC PROTEIN-RELATED"/>
    <property type="match status" value="1"/>
</dbReference>
<protein>
    <submittedName>
        <fullName evidence="1">DUF488 family protein</fullName>
    </submittedName>
</protein>
<dbReference type="InterPro" id="IPR052552">
    <property type="entry name" value="YeaO-like"/>
</dbReference>
<proteinExistence type="predicted"/>
<gene>
    <name evidence="1" type="ORF">GCM10009823_11020</name>
</gene>
<comment type="caution">
    <text evidence="1">The sequence shown here is derived from an EMBL/GenBank/DDBJ whole genome shotgun (WGS) entry which is preliminary data.</text>
</comment>
<evidence type="ECO:0000313" key="2">
    <source>
        <dbReference type="Proteomes" id="UP001500984"/>
    </source>
</evidence>
<evidence type="ECO:0000313" key="1">
    <source>
        <dbReference type="EMBL" id="GAA2092945.1"/>
    </source>
</evidence>
<dbReference type="EMBL" id="BAAAPZ010000003">
    <property type="protein sequence ID" value="GAA2092945.1"/>
    <property type="molecule type" value="Genomic_DNA"/>
</dbReference>
<dbReference type="RefSeq" id="WP_344335980.1">
    <property type="nucleotide sequence ID" value="NZ_BAAAPZ010000003.1"/>
</dbReference>
<dbReference type="Pfam" id="PF22752">
    <property type="entry name" value="DUF488-N3i"/>
    <property type="match status" value="1"/>
</dbReference>